<accession>A0A8H3EP53</accession>
<dbReference type="GO" id="GO:0004842">
    <property type="term" value="F:ubiquitin-protein transferase activity"/>
    <property type="evidence" value="ECO:0007669"/>
    <property type="project" value="TreeGrafter"/>
</dbReference>
<organism evidence="5 6">
    <name type="scientific">Gomphillus americanus</name>
    <dbReference type="NCBI Taxonomy" id="1940652"/>
    <lineage>
        <taxon>Eukaryota</taxon>
        <taxon>Fungi</taxon>
        <taxon>Dikarya</taxon>
        <taxon>Ascomycota</taxon>
        <taxon>Pezizomycotina</taxon>
        <taxon>Lecanoromycetes</taxon>
        <taxon>OSLEUM clade</taxon>
        <taxon>Ostropomycetidae</taxon>
        <taxon>Ostropales</taxon>
        <taxon>Graphidaceae</taxon>
        <taxon>Gomphilloideae</taxon>
        <taxon>Gomphillus</taxon>
    </lineage>
</organism>
<dbReference type="InterPro" id="IPR038886">
    <property type="entry name" value="E3_SLX5/Rfp1"/>
</dbReference>
<dbReference type="InterPro" id="IPR017907">
    <property type="entry name" value="Znf_RING_CS"/>
</dbReference>
<evidence type="ECO:0000313" key="6">
    <source>
        <dbReference type="Proteomes" id="UP000664169"/>
    </source>
</evidence>
<evidence type="ECO:0000313" key="5">
    <source>
        <dbReference type="EMBL" id="CAF9906411.1"/>
    </source>
</evidence>
<keyword evidence="6" id="KW-1185">Reference proteome</keyword>
<feature type="region of interest" description="Disordered" evidence="4">
    <location>
        <begin position="44"/>
        <end position="64"/>
    </location>
</feature>
<evidence type="ECO:0000256" key="3">
    <source>
        <dbReference type="ARBA" id="ARBA00022833"/>
    </source>
</evidence>
<evidence type="ECO:0008006" key="7">
    <source>
        <dbReference type="Google" id="ProtNLM"/>
    </source>
</evidence>
<keyword evidence="3" id="KW-0862">Zinc</keyword>
<dbReference type="PANTHER" id="PTHR28042">
    <property type="entry name" value="E3 UBIQUITIN-PROTEIN LIGASE COMPLEX SLX5-SLX8 SUBUNIT SLX5"/>
    <property type="match status" value="1"/>
</dbReference>
<feature type="compositionally biased region" description="Basic and acidic residues" evidence="4">
    <location>
        <begin position="1"/>
        <end position="14"/>
    </location>
</feature>
<protein>
    <recommendedName>
        <fullName evidence="7">RING-type domain-containing protein</fullName>
    </recommendedName>
</protein>
<sequence length="377" mass="42054">MDARENHDSPDKANPRKRSYAELCTRRPERVHRLPLHLDSESVFAQAPSESLNRNFPPPIRLRRYEGDGLDLRRPVMSEQPLQSGFQPPQPQTQQNDASNDVIDLTSEPDVPSGHTPADENIYETSFGFPPWVEARTFLPARTPEVIDLEDSEDDNDDDVILQEVVQRPEVEFVSAQPRRNRPQESRIPSAAGQARPHSSSWFRGGLASLADFMPPSHLHHFTQTILNSNSGNRNDRQSLFDFLEDEDGLPAPPQTDWLRAGAMDFTQVAFELGNPREVTRPATAPTYEAPGAPSDGFTRTVQEDDIVVCSNCDHELGAGDNPIQKQIWVVRKCGHAYCGACVTAQKNKKRLVSKCVANGCGNPIKGGKSCMFMLYI</sequence>
<feature type="region of interest" description="Disordered" evidence="4">
    <location>
        <begin position="1"/>
        <end position="24"/>
    </location>
</feature>
<feature type="region of interest" description="Disordered" evidence="4">
    <location>
        <begin position="175"/>
        <end position="200"/>
    </location>
</feature>
<evidence type="ECO:0000256" key="2">
    <source>
        <dbReference type="ARBA" id="ARBA00022771"/>
    </source>
</evidence>
<dbReference type="GO" id="GO:0008270">
    <property type="term" value="F:zinc ion binding"/>
    <property type="evidence" value="ECO:0007669"/>
    <property type="project" value="UniProtKB-KW"/>
</dbReference>
<keyword evidence="1" id="KW-0479">Metal-binding</keyword>
<evidence type="ECO:0000256" key="4">
    <source>
        <dbReference type="SAM" id="MobiDB-lite"/>
    </source>
</evidence>
<reference evidence="5" key="1">
    <citation type="submission" date="2021-03" db="EMBL/GenBank/DDBJ databases">
        <authorList>
            <person name="Tagirdzhanova G."/>
        </authorList>
    </citation>
    <scope>NUCLEOTIDE SEQUENCE</scope>
</reference>
<evidence type="ECO:0000256" key="1">
    <source>
        <dbReference type="ARBA" id="ARBA00022723"/>
    </source>
</evidence>
<dbReference type="Proteomes" id="UP000664169">
    <property type="component" value="Unassembled WGS sequence"/>
</dbReference>
<dbReference type="GO" id="GO:0033768">
    <property type="term" value="C:SUMO-targeted ubiquitin ligase complex"/>
    <property type="evidence" value="ECO:0007669"/>
    <property type="project" value="TreeGrafter"/>
</dbReference>
<gene>
    <name evidence="5" type="ORF">GOMPHAMPRED_004696</name>
</gene>
<proteinExistence type="predicted"/>
<dbReference type="AlphaFoldDB" id="A0A8H3EP53"/>
<dbReference type="PANTHER" id="PTHR28042:SF1">
    <property type="entry name" value="E3 UBIQUITIN-PROTEIN LIGASE COMPLEX SLX5-SLX8 SUBUNIT SLX5"/>
    <property type="match status" value="1"/>
</dbReference>
<dbReference type="EMBL" id="CAJPDQ010000003">
    <property type="protein sequence ID" value="CAF9906411.1"/>
    <property type="molecule type" value="Genomic_DNA"/>
</dbReference>
<comment type="caution">
    <text evidence="5">The sequence shown here is derived from an EMBL/GenBank/DDBJ whole genome shotgun (WGS) entry which is preliminary data.</text>
</comment>
<keyword evidence="2" id="KW-0863">Zinc-finger</keyword>
<name>A0A8H3EP53_9LECA</name>
<dbReference type="OrthoDB" id="2398441at2759"/>
<dbReference type="PROSITE" id="PS00518">
    <property type="entry name" value="ZF_RING_1"/>
    <property type="match status" value="1"/>
</dbReference>